<dbReference type="InterPro" id="IPR001356">
    <property type="entry name" value="HD"/>
</dbReference>
<keyword evidence="3 5" id="KW-0371">Homeobox</keyword>
<evidence type="ECO:0000313" key="9">
    <source>
        <dbReference type="EMBL" id="KAG5919059.1"/>
    </source>
</evidence>
<feature type="compositionally biased region" description="Polar residues" evidence="7">
    <location>
        <begin position="257"/>
        <end position="272"/>
    </location>
</feature>
<dbReference type="Gene3D" id="1.10.10.60">
    <property type="entry name" value="Homeodomain-like"/>
    <property type="match status" value="1"/>
</dbReference>
<feature type="compositionally biased region" description="Basic residues" evidence="7">
    <location>
        <begin position="499"/>
        <end position="512"/>
    </location>
</feature>
<organism evidence="9 10">
    <name type="scientific">Claviceps africana</name>
    <dbReference type="NCBI Taxonomy" id="83212"/>
    <lineage>
        <taxon>Eukaryota</taxon>
        <taxon>Fungi</taxon>
        <taxon>Dikarya</taxon>
        <taxon>Ascomycota</taxon>
        <taxon>Pezizomycotina</taxon>
        <taxon>Sordariomycetes</taxon>
        <taxon>Hypocreomycetidae</taxon>
        <taxon>Hypocreales</taxon>
        <taxon>Clavicipitaceae</taxon>
        <taxon>Claviceps</taxon>
    </lineage>
</organism>
<dbReference type="PANTHER" id="PTHR24323">
    <property type="entry name" value="CEH-10 HOMEODOMAIN-CONTAINING HOMOLOG"/>
    <property type="match status" value="1"/>
</dbReference>
<dbReference type="CDD" id="cd00086">
    <property type="entry name" value="homeodomain"/>
    <property type="match status" value="1"/>
</dbReference>
<evidence type="ECO:0000256" key="3">
    <source>
        <dbReference type="ARBA" id="ARBA00023155"/>
    </source>
</evidence>
<feature type="domain" description="Homeobox" evidence="8">
    <location>
        <begin position="43"/>
        <end position="103"/>
    </location>
</feature>
<dbReference type="PANTHER" id="PTHR24323:SF7">
    <property type="entry name" value="HOMEOBOX DOMAIN-CONTAINING PROTEIN"/>
    <property type="match status" value="1"/>
</dbReference>
<accession>A0A8K0NGL1</accession>
<evidence type="ECO:0000256" key="6">
    <source>
        <dbReference type="RuleBase" id="RU000682"/>
    </source>
</evidence>
<dbReference type="PROSITE" id="PS50071">
    <property type="entry name" value="HOMEOBOX_2"/>
    <property type="match status" value="1"/>
</dbReference>
<gene>
    <name evidence="9" type="ORF">E4U42_006617</name>
</gene>
<feature type="compositionally biased region" description="Polar residues" evidence="7">
    <location>
        <begin position="425"/>
        <end position="434"/>
    </location>
</feature>
<feature type="DNA-binding region" description="Homeobox" evidence="5">
    <location>
        <begin position="45"/>
        <end position="104"/>
    </location>
</feature>
<name>A0A8K0NGL1_9HYPO</name>
<evidence type="ECO:0000256" key="4">
    <source>
        <dbReference type="ARBA" id="ARBA00023242"/>
    </source>
</evidence>
<evidence type="ECO:0000256" key="2">
    <source>
        <dbReference type="ARBA" id="ARBA00023125"/>
    </source>
</evidence>
<reference evidence="9" key="1">
    <citation type="journal article" date="2020" name="bioRxiv">
        <title>Whole genome comparisons of ergot fungi reveals the divergence and evolution of species within the genus Claviceps are the result of varying mechanisms driving genome evolution and host range expansion.</title>
        <authorList>
            <person name="Wyka S.A."/>
            <person name="Mondo S.J."/>
            <person name="Liu M."/>
            <person name="Dettman J."/>
            <person name="Nalam V."/>
            <person name="Broders K.D."/>
        </authorList>
    </citation>
    <scope>NUCLEOTIDE SEQUENCE</scope>
    <source>
        <strain evidence="9">CCC 489</strain>
    </source>
</reference>
<comment type="caution">
    <text evidence="9">The sequence shown here is derived from an EMBL/GenBank/DDBJ whole genome shotgun (WGS) entry which is preliminary data.</text>
</comment>
<evidence type="ECO:0000256" key="1">
    <source>
        <dbReference type="ARBA" id="ARBA00004123"/>
    </source>
</evidence>
<keyword evidence="2 5" id="KW-0238">DNA-binding</keyword>
<feature type="compositionally biased region" description="Basic and acidic residues" evidence="7">
    <location>
        <begin position="1"/>
        <end position="11"/>
    </location>
</feature>
<dbReference type="InterPro" id="IPR051775">
    <property type="entry name" value="Homeobox_domain"/>
</dbReference>
<dbReference type="GO" id="GO:0000981">
    <property type="term" value="F:DNA-binding transcription factor activity, RNA polymerase II-specific"/>
    <property type="evidence" value="ECO:0007669"/>
    <property type="project" value="InterPro"/>
</dbReference>
<feature type="compositionally biased region" description="Polar residues" evidence="7">
    <location>
        <begin position="192"/>
        <end position="201"/>
    </location>
</feature>
<evidence type="ECO:0000256" key="7">
    <source>
        <dbReference type="SAM" id="MobiDB-lite"/>
    </source>
</evidence>
<evidence type="ECO:0000259" key="8">
    <source>
        <dbReference type="PROSITE" id="PS50071"/>
    </source>
</evidence>
<feature type="compositionally biased region" description="Low complexity" evidence="7">
    <location>
        <begin position="326"/>
        <end position="342"/>
    </location>
</feature>
<sequence>MASPTDLHEQSARSASPDQHDFSVLSQQSLGDDVSTHGGDVDKHPKGKRKRTAAKDKMILEEAYRSNPKPDKQARQEIVARVSLNEKGVQIWFQNRRQNDRRKSRPLSTEELAALRFGGMHHASSDPTSSRGAMASMEPGDRSFSSSDPSSSSRPVDQEPASPRPSYATSRLTRSFSDVVAAVATPKPHATSPPQTQSQEVPSWKESEHTPQFLSHSFSGPVGYLANRWNLGSSFSTPSTLDRGGHDSLRLGRFPPSSCSSDKTYNKSEPQSQVRLSLSLEGKAELVSGQTSPSRPPTSRTPPALFSSSVAPRPRAGLSRSHSALPSITLPPISTVTSSIPPRLARGRSRDVQAWESCAESERRDELTAQAEHESSGSAIAAISLLRSTSGILQPSSAKRNASLSRPRLQPHPPRQAKRAKLGRASSTFASLETTAPLDSHPKKQDSNREKQRGTDLDGKAKVTSMLVSPTDSDKENWSPDEEDEDEDEDEDGDEDGSHRRHEGGAPRRRRLPATSRSCSINPRRRGRVLRDHSPTPGSRCHIAPSRPTGSYKPASSTIAIFEDQRSPPRRKRHFREDDVERFMRGEVVSPSKRPDMDCVAGLLSLSQGAWR</sequence>
<feature type="compositionally biased region" description="Polar residues" evidence="7">
    <location>
        <begin position="167"/>
        <end position="176"/>
    </location>
</feature>
<feature type="region of interest" description="Disordered" evidence="7">
    <location>
        <begin position="239"/>
        <end position="272"/>
    </location>
</feature>
<dbReference type="PROSITE" id="PS00027">
    <property type="entry name" value="HOMEOBOX_1"/>
    <property type="match status" value="1"/>
</dbReference>
<dbReference type="GO" id="GO:0000976">
    <property type="term" value="F:transcription cis-regulatory region binding"/>
    <property type="evidence" value="ECO:0007669"/>
    <property type="project" value="TreeGrafter"/>
</dbReference>
<proteinExistence type="predicted"/>
<dbReference type="Pfam" id="PF00046">
    <property type="entry name" value="Homeodomain"/>
    <property type="match status" value="1"/>
</dbReference>
<feature type="compositionally biased region" description="Low complexity" evidence="7">
    <location>
        <begin position="142"/>
        <end position="155"/>
    </location>
</feature>
<dbReference type="SUPFAM" id="SSF46689">
    <property type="entry name" value="Homeodomain-like"/>
    <property type="match status" value="1"/>
</dbReference>
<protein>
    <recommendedName>
        <fullName evidence="8">Homeobox domain-containing protein</fullName>
    </recommendedName>
</protein>
<dbReference type="EMBL" id="SRPY01000695">
    <property type="protein sequence ID" value="KAG5919059.1"/>
    <property type="molecule type" value="Genomic_DNA"/>
</dbReference>
<evidence type="ECO:0000313" key="10">
    <source>
        <dbReference type="Proteomes" id="UP000811619"/>
    </source>
</evidence>
<dbReference type="GO" id="GO:0005634">
    <property type="term" value="C:nucleus"/>
    <property type="evidence" value="ECO:0007669"/>
    <property type="project" value="UniProtKB-SubCell"/>
</dbReference>
<feature type="compositionally biased region" description="Basic and acidic residues" evidence="7">
    <location>
        <begin position="53"/>
        <end position="75"/>
    </location>
</feature>
<feature type="compositionally biased region" description="Polar residues" evidence="7">
    <location>
        <begin position="392"/>
        <end position="404"/>
    </location>
</feature>
<dbReference type="InterPro" id="IPR017970">
    <property type="entry name" value="Homeobox_CS"/>
</dbReference>
<feature type="region of interest" description="Disordered" evidence="7">
    <location>
        <begin position="1"/>
        <end position="77"/>
    </location>
</feature>
<dbReference type="OrthoDB" id="6159439at2759"/>
<feature type="compositionally biased region" description="Acidic residues" evidence="7">
    <location>
        <begin position="479"/>
        <end position="495"/>
    </location>
</feature>
<dbReference type="SMART" id="SM00389">
    <property type="entry name" value="HOX"/>
    <property type="match status" value="1"/>
</dbReference>
<comment type="subcellular location">
    <subcellularLocation>
        <location evidence="1 5 6">Nucleus</location>
    </subcellularLocation>
</comment>
<dbReference type="InterPro" id="IPR009057">
    <property type="entry name" value="Homeodomain-like_sf"/>
</dbReference>
<feature type="compositionally biased region" description="Basic and acidic residues" evidence="7">
    <location>
        <begin position="440"/>
        <end position="461"/>
    </location>
</feature>
<feature type="region of interest" description="Disordered" evidence="7">
    <location>
        <begin position="94"/>
        <end position="212"/>
    </location>
</feature>
<evidence type="ECO:0000256" key="5">
    <source>
        <dbReference type="PROSITE-ProRule" id="PRU00108"/>
    </source>
</evidence>
<feature type="region of interest" description="Disordered" evidence="7">
    <location>
        <begin position="392"/>
        <end position="555"/>
    </location>
</feature>
<dbReference type="Proteomes" id="UP000811619">
    <property type="component" value="Unassembled WGS sequence"/>
</dbReference>
<dbReference type="AlphaFoldDB" id="A0A8K0NGL1"/>
<keyword evidence="4 5" id="KW-0539">Nucleus</keyword>
<feature type="region of interest" description="Disordered" evidence="7">
    <location>
        <begin position="284"/>
        <end position="357"/>
    </location>
</feature>
<keyword evidence="10" id="KW-1185">Reference proteome</keyword>